<feature type="compositionally biased region" description="Polar residues" evidence="14">
    <location>
        <begin position="1"/>
        <end position="24"/>
    </location>
</feature>
<dbReference type="PANTHER" id="PTHR12084">
    <property type="entry name" value="NUCLEAR PORE GLYCOPROTEIN P62-RELATED"/>
    <property type="match status" value="1"/>
</dbReference>
<dbReference type="GO" id="GO:0044613">
    <property type="term" value="C:nuclear pore central transport channel"/>
    <property type="evidence" value="ECO:0007669"/>
    <property type="project" value="TreeGrafter"/>
</dbReference>
<organism evidence="16 17">
    <name type="scientific">Lachancea mirantina</name>
    <dbReference type="NCBI Taxonomy" id="1230905"/>
    <lineage>
        <taxon>Eukaryota</taxon>
        <taxon>Fungi</taxon>
        <taxon>Dikarya</taxon>
        <taxon>Ascomycota</taxon>
        <taxon>Saccharomycotina</taxon>
        <taxon>Saccharomycetes</taxon>
        <taxon>Saccharomycetales</taxon>
        <taxon>Saccharomycetaceae</taxon>
        <taxon>Lachancea</taxon>
    </lineage>
</organism>
<keyword evidence="8" id="KW-0811">Translocation</keyword>
<reference evidence="16 17" key="1">
    <citation type="submission" date="2016-03" db="EMBL/GenBank/DDBJ databases">
        <authorList>
            <person name="Devillers H."/>
        </authorList>
    </citation>
    <scope>NUCLEOTIDE SEQUENCE [LARGE SCALE GENOMIC DNA]</scope>
    <source>
        <strain evidence="16">CBS 11717</strain>
    </source>
</reference>
<dbReference type="OrthoDB" id="344345at2759"/>
<dbReference type="InterPro" id="IPR026010">
    <property type="entry name" value="NSP1/NUP62"/>
</dbReference>
<feature type="compositionally biased region" description="Low complexity" evidence="14">
    <location>
        <begin position="199"/>
        <end position="213"/>
    </location>
</feature>
<feature type="compositionally biased region" description="Polar residues" evidence="14">
    <location>
        <begin position="404"/>
        <end position="416"/>
    </location>
</feature>
<evidence type="ECO:0000256" key="12">
    <source>
        <dbReference type="ARBA" id="ARBA00078941"/>
    </source>
</evidence>
<evidence type="ECO:0000256" key="1">
    <source>
        <dbReference type="ARBA" id="ARBA00004335"/>
    </source>
</evidence>
<dbReference type="GO" id="GO:0031965">
    <property type="term" value="C:nuclear membrane"/>
    <property type="evidence" value="ECO:0007669"/>
    <property type="project" value="UniProtKB-SubCell"/>
</dbReference>
<evidence type="ECO:0000256" key="5">
    <source>
        <dbReference type="ARBA" id="ARBA00022448"/>
    </source>
</evidence>
<keyword evidence="17" id="KW-1185">Reference proteome</keyword>
<dbReference type="AlphaFoldDB" id="A0A1G4J9H7"/>
<keyword evidence="9" id="KW-0906">Nuclear pore complex</keyword>
<feature type="compositionally biased region" description="Low complexity" evidence="14">
    <location>
        <begin position="670"/>
        <end position="680"/>
    </location>
</feature>
<evidence type="ECO:0000256" key="13">
    <source>
        <dbReference type="ARBA" id="ARBA00081079"/>
    </source>
</evidence>
<feature type="compositionally biased region" description="Low complexity" evidence="14">
    <location>
        <begin position="178"/>
        <end position="192"/>
    </location>
</feature>
<accession>A0A1G4J9H7</accession>
<protein>
    <recommendedName>
        <fullName evidence="11">Nucleoporin NSP1</fullName>
    </recommendedName>
    <alternativeName>
        <fullName evidence="12">Nuclear pore protein NSP1</fullName>
    </alternativeName>
    <alternativeName>
        <fullName evidence="13">Nucleoskeletal-like protein</fullName>
    </alternativeName>
</protein>
<evidence type="ECO:0000256" key="2">
    <source>
        <dbReference type="ARBA" id="ARBA00004567"/>
    </source>
</evidence>
<feature type="compositionally biased region" description="Polar residues" evidence="14">
    <location>
        <begin position="348"/>
        <end position="358"/>
    </location>
</feature>
<dbReference type="Gene3D" id="1.20.5.170">
    <property type="match status" value="1"/>
</dbReference>
<evidence type="ECO:0000256" key="7">
    <source>
        <dbReference type="ARBA" id="ARBA00022927"/>
    </source>
</evidence>
<keyword evidence="6" id="KW-0509">mRNA transport</keyword>
<feature type="compositionally biased region" description="Basic and acidic residues" evidence="14">
    <location>
        <begin position="501"/>
        <end position="514"/>
    </location>
</feature>
<gene>
    <name evidence="16" type="ORF">LAMI_0D03026G</name>
</gene>
<dbReference type="InterPro" id="IPR007758">
    <property type="entry name" value="Nucleoporin_NSP1_C"/>
</dbReference>
<keyword evidence="7" id="KW-0653">Protein transport</keyword>
<keyword evidence="10" id="KW-0539">Nucleus</keyword>
<dbReference type="GO" id="GO:0051028">
    <property type="term" value="P:mRNA transport"/>
    <property type="evidence" value="ECO:0007669"/>
    <property type="project" value="UniProtKB-KW"/>
</dbReference>
<dbReference type="GO" id="GO:0017056">
    <property type="term" value="F:structural constituent of nuclear pore"/>
    <property type="evidence" value="ECO:0007669"/>
    <property type="project" value="InterPro"/>
</dbReference>
<dbReference type="FunFam" id="1.20.5.170:FF:000040">
    <property type="entry name" value="Nuclear pore glycoprotein p62"/>
    <property type="match status" value="1"/>
</dbReference>
<evidence type="ECO:0000256" key="11">
    <source>
        <dbReference type="ARBA" id="ARBA00068864"/>
    </source>
</evidence>
<name>A0A1G4J9H7_9SACH</name>
<feature type="region of interest" description="Disordered" evidence="14">
    <location>
        <begin position="1"/>
        <end position="565"/>
    </location>
</feature>
<sequence length="766" mass="79714">MNFGNSQASGASPFGSLNASTGSNDAPKASPFGAFGSAAGNIATNGTQNSSSMGSTLFGSESSTPAFGAGSAKPATSLFGNTGISQPPGQMQTGSANSQQKPAGLTFGFNNKPTETESNKGTSPFSFGAPKLNTGTNDAAAKSAAPTGFSFGSNGTQNSTETAKPPLSFGGANNAKPGQLLGSQSSTGTSSTKPAFGQGLSTGLSAGSLSTASNTTENKEEKKPFSFGSAAAVQTTTGPSLNFGKAQQTTTANDTTPKPAFSFGGNTNSTQASSAAPLSAQKNAFSFGSGSTATANKKDQADNNKLSDDKPAFSFGSTKPTTNNLLSTSTESKSLSGGFGASLDKPQNDAQEGSTKPTFNFGAFGAKNDSSTASSKPKEAKTDTKPAFSFGSEKPRADTKPLFNKNSGQETKTSGSPAFVLGSMNEKDANAAKSTAEPAASTVAKTAPAFSFGQSKPQQGGEKKLDGFSFGKNETQLQTDSKPSAFSFGSKESSQSNVKPSTDETTEKKEEKKTTGFSFGSVKPPMDAASSEKLPTTSFGSQKTAVGTTSPPETGKKSNSDATSKLTVELQPETLDNKTLDDLITKWTSQLSGSSLHFEEYSQKIRDWDKILVQGGEQISELYSDTLLAEQSQNRIDQTLQYIERQQTELESFLDNYERKAETLLSDVLSSNPGSSGNSNDQKRQQAYRTAESLDDNLDSLSTNLSSLISEINDVSDIFNKATNLNVANKDENIQLIKLLNSHLDALKTLDTSSEALERKIKTVSK</sequence>
<evidence type="ECO:0000256" key="3">
    <source>
        <dbReference type="ARBA" id="ARBA00004620"/>
    </source>
</evidence>
<feature type="compositionally biased region" description="Polar residues" evidence="14">
    <location>
        <begin position="264"/>
        <end position="295"/>
    </location>
</feature>
<evidence type="ECO:0000256" key="4">
    <source>
        <dbReference type="ARBA" id="ARBA00005911"/>
    </source>
</evidence>
<evidence type="ECO:0000256" key="9">
    <source>
        <dbReference type="ARBA" id="ARBA00023132"/>
    </source>
</evidence>
<comment type="similarity">
    <text evidence="4">Belongs to the nucleoporin NSP1/NUP62 family.</text>
</comment>
<evidence type="ECO:0000313" key="17">
    <source>
        <dbReference type="Proteomes" id="UP000191024"/>
    </source>
</evidence>
<evidence type="ECO:0000256" key="8">
    <source>
        <dbReference type="ARBA" id="ARBA00023010"/>
    </source>
</evidence>
<feature type="compositionally biased region" description="Basic and acidic residues" evidence="14">
    <location>
        <begin position="296"/>
        <end position="311"/>
    </location>
</feature>
<dbReference type="PANTHER" id="PTHR12084:SF0">
    <property type="entry name" value="NUCLEAR PORE GLYCOPROTEIN P62"/>
    <property type="match status" value="1"/>
</dbReference>
<comment type="subcellular location">
    <subcellularLocation>
        <location evidence="1">Nucleus membrane</location>
        <topology evidence="1">Peripheral membrane protein</topology>
        <orientation evidence="1">Cytoplasmic side</orientation>
    </subcellularLocation>
    <subcellularLocation>
        <location evidence="3">Nucleus membrane</location>
        <topology evidence="3">Peripheral membrane protein</topology>
        <orientation evidence="3">Nucleoplasmic side</orientation>
    </subcellularLocation>
    <subcellularLocation>
        <location evidence="2">Nucleus</location>
        <location evidence="2">Nuclear pore complex</location>
    </subcellularLocation>
</comment>
<dbReference type="GO" id="GO:0006405">
    <property type="term" value="P:RNA export from nucleus"/>
    <property type="evidence" value="ECO:0007669"/>
    <property type="project" value="TreeGrafter"/>
</dbReference>
<feature type="compositionally biased region" description="Polar residues" evidence="14">
    <location>
        <begin position="232"/>
        <end position="256"/>
    </location>
</feature>
<evidence type="ECO:0000256" key="10">
    <source>
        <dbReference type="ARBA" id="ARBA00023242"/>
    </source>
</evidence>
<dbReference type="Proteomes" id="UP000191024">
    <property type="component" value="Chromosome D"/>
</dbReference>
<feature type="compositionally biased region" description="Low complexity" evidence="14">
    <location>
        <begin position="29"/>
        <end position="40"/>
    </location>
</feature>
<dbReference type="GO" id="GO:0006606">
    <property type="term" value="P:protein import into nucleus"/>
    <property type="evidence" value="ECO:0007669"/>
    <property type="project" value="TreeGrafter"/>
</dbReference>
<dbReference type="Pfam" id="PF05064">
    <property type="entry name" value="Nsp1_C"/>
    <property type="match status" value="1"/>
</dbReference>
<feature type="domain" description="Nucleoporin NSP1-like C-terminal" evidence="15">
    <location>
        <begin position="565"/>
        <end position="672"/>
    </location>
</feature>
<evidence type="ECO:0000313" key="16">
    <source>
        <dbReference type="EMBL" id="SCU86646.1"/>
    </source>
</evidence>
<feature type="compositionally biased region" description="Polar residues" evidence="14">
    <location>
        <begin position="490"/>
        <end position="500"/>
    </location>
</feature>
<feature type="compositionally biased region" description="Polar residues" evidence="14">
    <location>
        <begin position="78"/>
        <end position="101"/>
    </location>
</feature>
<dbReference type="EMBL" id="LT598463">
    <property type="protein sequence ID" value="SCU86646.1"/>
    <property type="molecule type" value="Genomic_DNA"/>
</dbReference>
<feature type="compositionally biased region" description="Low complexity" evidence="14">
    <location>
        <begin position="317"/>
        <end position="336"/>
    </location>
</feature>
<dbReference type="GO" id="GO:0005543">
    <property type="term" value="F:phospholipid binding"/>
    <property type="evidence" value="ECO:0007669"/>
    <property type="project" value="TreeGrafter"/>
</dbReference>
<feature type="compositionally biased region" description="Polar residues" evidence="14">
    <location>
        <begin position="150"/>
        <end position="162"/>
    </location>
</feature>
<proteinExistence type="inferred from homology"/>
<feature type="compositionally biased region" description="Polar residues" evidence="14">
    <location>
        <begin position="42"/>
        <end position="65"/>
    </location>
</feature>
<evidence type="ECO:0000259" key="15">
    <source>
        <dbReference type="Pfam" id="PF05064"/>
    </source>
</evidence>
<evidence type="ECO:0000256" key="14">
    <source>
        <dbReference type="SAM" id="MobiDB-lite"/>
    </source>
</evidence>
<keyword evidence="5" id="KW-0813">Transport</keyword>
<evidence type="ECO:0000256" key="6">
    <source>
        <dbReference type="ARBA" id="ARBA00022816"/>
    </source>
</evidence>
<feature type="compositionally biased region" description="Polar residues" evidence="14">
    <location>
        <begin position="533"/>
        <end position="552"/>
    </location>
</feature>
<dbReference type="STRING" id="1230905.A0A1G4J9H7"/>
<feature type="region of interest" description="Disordered" evidence="14">
    <location>
        <begin position="668"/>
        <end position="690"/>
    </location>
</feature>
<feature type="compositionally biased region" description="Polar residues" evidence="14">
    <location>
        <begin position="472"/>
        <end position="484"/>
    </location>
</feature>